<dbReference type="InterPro" id="IPR043129">
    <property type="entry name" value="ATPase_NBD"/>
</dbReference>
<dbReference type="GO" id="GO:0004856">
    <property type="term" value="F:D-xylulokinase activity"/>
    <property type="evidence" value="ECO:0007669"/>
    <property type="project" value="UniProtKB-UniRule"/>
</dbReference>
<evidence type="ECO:0000256" key="7">
    <source>
        <dbReference type="ARBA" id="ARBA00023277"/>
    </source>
</evidence>
<sequence>MKHYIGIDLGTSAMKLILLREDGVICNTVSKEYPIAFPKPGWSEQNPEDWKAALLAGVPELIRGMNPLDLAGIGCGGQMHGLVALDEQDQVVRPAILWNDGRCGRQTDWLNHEIGTEKLMQWVSNIAFAGFTAPKLLWMKEEEPENFARIRKIMLPKDYINYILTGVHATDYSDAAGTLLLDVAHRCWSAPMLKICGVNDSQLPKLFESYEPIGTVKEDLAASLGIPAALPVAAGAADNAAAAIGMGVVGDGGCNISLGTSGTIFLSSEGQIANDNPALHIFAHADGGNCLLGCMLSAASCNRWFMEDILKTDDYAAEQSAIMEEKLGCNPVYFLPYLMGERSPINDVNARGVFFGMTMDTSRADLLQAILEGVAFAIRDSVEIAAKNGLLPEKSKICGGGAKSPLWRKIFAAVLNLPLEIPENEQGPGIGAALLAEAAGTRANIRQLSREYAHASETVLPDPVLVERYEKRYQQFRKIYPACRELFTEFAKEQEV</sequence>
<dbReference type="GO" id="GO:0005524">
    <property type="term" value="F:ATP binding"/>
    <property type="evidence" value="ECO:0007669"/>
    <property type="project" value="UniProtKB-UniRule"/>
</dbReference>
<feature type="binding site" evidence="8">
    <location>
        <begin position="79"/>
        <end position="80"/>
    </location>
    <ligand>
        <name>substrate</name>
    </ligand>
</feature>
<dbReference type="GO" id="GO:0005998">
    <property type="term" value="P:xylulose catabolic process"/>
    <property type="evidence" value="ECO:0007669"/>
    <property type="project" value="UniProtKB-UniRule"/>
</dbReference>
<evidence type="ECO:0000256" key="2">
    <source>
        <dbReference type="ARBA" id="ARBA00022629"/>
    </source>
</evidence>
<comment type="catalytic activity">
    <reaction evidence="8 10">
        <text>D-xylulose + ATP = D-xylulose 5-phosphate + ADP + H(+)</text>
        <dbReference type="Rhea" id="RHEA:10964"/>
        <dbReference type="ChEBI" id="CHEBI:15378"/>
        <dbReference type="ChEBI" id="CHEBI:17140"/>
        <dbReference type="ChEBI" id="CHEBI:30616"/>
        <dbReference type="ChEBI" id="CHEBI:57737"/>
        <dbReference type="ChEBI" id="CHEBI:456216"/>
        <dbReference type="EC" id="2.7.1.17"/>
    </reaction>
</comment>
<evidence type="ECO:0000256" key="8">
    <source>
        <dbReference type="HAMAP-Rule" id="MF_02220"/>
    </source>
</evidence>
<evidence type="ECO:0000256" key="6">
    <source>
        <dbReference type="ARBA" id="ARBA00022840"/>
    </source>
</evidence>
<evidence type="ECO:0000256" key="1">
    <source>
        <dbReference type="ARBA" id="ARBA00009156"/>
    </source>
</evidence>
<evidence type="ECO:0000256" key="3">
    <source>
        <dbReference type="ARBA" id="ARBA00022679"/>
    </source>
</evidence>
<keyword evidence="3 8" id="KW-0808">Transferase</keyword>
<dbReference type="InterPro" id="IPR006000">
    <property type="entry name" value="Xylulokinase"/>
</dbReference>
<evidence type="ECO:0000256" key="9">
    <source>
        <dbReference type="RuleBase" id="RU003733"/>
    </source>
</evidence>
<dbReference type="Pfam" id="PF02782">
    <property type="entry name" value="FGGY_C"/>
    <property type="match status" value="1"/>
</dbReference>
<dbReference type="PROSITE" id="PS00933">
    <property type="entry name" value="FGGY_KINASES_1"/>
    <property type="match status" value="1"/>
</dbReference>
<dbReference type="InterPro" id="IPR018485">
    <property type="entry name" value="FGGY_C"/>
</dbReference>
<dbReference type="EMBL" id="JAJEQR010000076">
    <property type="protein sequence ID" value="MCC2232567.1"/>
    <property type="molecule type" value="Genomic_DNA"/>
</dbReference>
<feature type="active site" description="Proton acceptor" evidence="8">
    <location>
        <position position="238"/>
    </location>
</feature>
<keyword evidence="5 8" id="KW-0418">Kinase</keyword>
<feature type="domain" description="Carbohydrate kinase FGGY C-terminal" evidence="12">
    <location>
        <begin position="255"/>
        <end position="438"/>
    </location>
</feature>
<dbReference type="RefSeq" id="WP_308454972.1">
    <property type="nucleotide sequence ID" value="NZ_JAJEQR010000076.1"/>
</dbReference>
<dbReference type="AlphaFoldDB" id="A0AAE3JH14"/>
<comment type="function">
    <text evidence="8">Catalyzes the phosphorylation of D-xylulose to D-xylulose 5-phosphate.</text>
</comment>
<dbReference type="GO" id="GO:0042732">
    <property type="term" value="P:D-xylose metabolic process"/>
    <property type="evidence" value="ECO:0007669"/>
    <property type="project" value="UniProtKB-KW"/>
</dbReference>
<dbReference type="PANTHER" id="PTHR43095">
    <property type="entry name" value="SUGAR KINASE"/>
    <property type="match status" value="1"/>
</dbReference>
<comment type="caution">
    <text evidence="13">The sequence shown here is derived from an EMBL/GenBank/DDBJ whole genome shotgun (WGS) entry which is preliminary data.</text>
</comment>
<dbReference type="InterPro" id="IPR000577">
    <property type="entry name" value="Carb_kinase_FGGY"/>
</dbReference>
<comment type="similarity">
    <text evidence="1 8 9">Belongs to the FGGY kinase family.</text>
</comment>
<dbReference type="PROSITE" id="PS00445">
    <property type="entry name" value="FGGY_KINASES_2"/>
    <property type="match status" value="1"/>
</dbReference>
<keyword evidence="4 8" id="KW-0547">Nucleotide-binding</keyword>
<dbReference type="Pfam" id="PF00370">
    <property type="entry name" value="FGGY_N"/>
    <property type="match status" value="1"/>
</dbReference>
<evidence type="ECO:0000259" key="11">
    <source>
        <dbReference type="Pfam" id="PF00370"/>
    </source>
</evidence>
<dbReference type="SUPFAM" id="SSF53067">
    <property type="entry name" value="Actin-like ATPase domain"/>
    <property type="match status" value="2"/>
</dbReference>
<proteinExistence type="inferred from homology"/>
<keyword evidence="6 8" id="KW-0067">ATP-binding</keyword>
<accession>A0AAE3JH14</accession>
<evidence type="ECO:0000313" key="13">
    <source>
        <dbReference type="EMBL" id="MCC2232567.1"/>
    </source>
</evidence>
<name>A0AAE3JH14_9FIRM</name>
<evidence type="ECO:0000256" key="4">
    <source>
        <dbReference type="ARBA" id="ARBA00022741"/>
    </source>
</evidence>
<dbReference type="NCBIfam" id="TIGR01312">
    <property type="entry name" value="XylB"/>
    <property type="match status" value="1"/>
</dbReference>
<dbReference type="EC" id="2.7.1.17" evidence="8 10"/>
<dbReference type="InterPro" id="IPR018484">
    <property type="entry name" value="FGGY_N"/>
</dbReference>
<dbReference type="InterPro" id="IPR018483">
    <property type="entry name" value="Carb_kinase_FGGY_CS"/>
</dbReference>
<dbReference type="Proteomes" id="UP001198182">
    <property type="component" value="Unassembled WGS sequence"/>
</dbReference>
<feature type="domain" description="Carbohydrate kinase FGGY N-terminal" evidence="11">
    <location>
        <begin position="4"/>
        <end position="245"/>
    </location>
</feature>
<organism evidence="13 14">
    <name type="scientific">Hominifimenecus microfluidus</name>
    <dbReference type="NCBI Taxonomy" id="2885348"/>
    <lineage>
        <taxon>Bacteria</taxon>
        <taxon>Bacillati</taxon>
        <taxon>Bacillota</taxon>
        <taxon>Clostridia</taxon>
        <taxon>Lachnospirales</taxon>
        <taxon>Lachnospiraceae</taxon>
        <taxon>Hominifimenecus</taxon>
    </lineage>
</organism>
<gene>
    <name evidence="8 10 13" type="primary">xylB</name>
    <name evidence="13" type="ORF">LKD81_16485</name>
</gene>
<evidence type="ECO:0000259" key="12">
    <source>
        <dbReference type="Pfam" id="PF02782"/>
    </source>
</evidence>
<protein>
    <recommendedName>
        <fullName evidence="8 10">Xylulose kinase</fullName>
        <shortName evidence="8 10">Xylulokinase</shortName>
        <ecNumber evidence="8 10">2.7.1.17</ecNumber>
    </recommendedName>
</protein>
<keyword evidence="7 8" id="KW-0119">Carbohydrate metabolism</keyword>
<dbReference type="PIRSF" id="PIRSF000538">
    <property type="entry name" value="GlpK"/>
    <property type="match status" value="1"/>
</dbReference>
<dbReference type="PANTHER" id="PTHR43095:SF5">
    <property type="entry name" value="XYLULOSE KINASE"/>
    <property type="match status" value="1"/>
</dbReference>
<reference evidence="13" key="1">
    <citation type="submission" date="2021-10" db="EMBL/GenBank/DDBJ databases">
        <title>Anaerobic single-cell dispensing facilitates the cultivation of human gut bacteria.</title>
        <authorList>
            <person name="Afrizal A."/>
        </authorList>
    </citation>
    <scope>NUCLEOTIDE SEQUENCE</scope>
    <source>
        <strain evidence="13">CLA-AA-H215</strain>
    </source>
</reference>
<keyword evidence="2 8" id="KW-0859">Xylose metabolism</keyword>
<dbReference type="Gene3D" id="3.30.420.40">
    <property type="match status" value="2"/>
</dbReference>
<keyword evidence="14" id="KW-1185">Reference proteome</keyword>
<feature type="site" description="Important for activity" evidence="8">
    <location>
        <position position="8"/>
    </location>
</feature>
<evidence type="ECO:0000256" key="10">
    <source>
        <dbReference type="RuleBase" id="RU364073"/>
    </source>
</evidence>
<evidence type="ECO:0000256" key="5">
    <source>
        <dbReference type="ARBA" id="ARBA00022777"/>
    </source>
</evidence>
<dbReference type="InterPro" id="IPR050406">
    <property type="entry name" value="FGGY_Carb_Kinase"/>
</dbReference>
<dbReference type="HAMAP" id="MF_02220">
    <property type="entry name" value="XylB"/>
    <property type="match status" value="1"/>
</dbReference>
<dbReference type="CDD" id="cd07808">
    <property type="entry name" value="ASKHA_NBD_FGGY_EcXK-like"/>
    <property type="match status" value="1"/>
</dbReference>
<evidence type="ECO:0000313" key="14">
    <source>
        <dbReference type="Proteomes" id="UP001198182"/>
    </source>
</evidence>